<name>A0A0B8QWB2_9VIBR</name>
<feature type="chain" id="PRO_5002141260" evidence="2">
    <location>
        <begin position="27"/>
        <end position="260"/>
    </location>
</feature>
<reference evidence="3 4" key="1">
    <citation type="submission" date="2015-01" db="EMBL/GenBank/DDBJ databases">
        <title>Vibrio sp. C94 JCM 19241 whole genome shotgun sequence.</title>
        <authorList>
            <person name="Sawabe T."/>
            <person name="Meirelles P."/>
            <person name="Feng G."/>
            <person name="Sayaka M."/>
            <person name="Hattori M."/>
            <person name="Ohkuma M."/>
        </authorList>
    </citation>
    <scope>NUCLEOTIDE SEQUENCE [LARGE SCALE GENOMIC DNA]</scope>
    <source>
        <strain evidence="4">JCM 19241</strain>
    </source>
</reference>
<comment type="caution">
    <text evidence="3">The sequence shown here is derived from an EMBL/GenBank/DDBJ whole genome shotgun (WGS) entry which is preliminary data.</text>
</comment>
<evidence type="ECO:0000313" key="3">
    <source>
        <dbReference type="EMBL" id="GAM78379.1"/>
    </source>
</evidence>
<dbReference type="InterPro" id="IPR021307">
    <property type="entry name" value="DUF2884"/>
</dbReference>
<sequence length="260" mass="29602">MWRNASRTLAMTGLMSLGFMAGTVQAEEMPAQTCPIDINQELHLDGKNVTIIDRQGNSAELEEGKGLTIQGKSVALSPEQEKMLEDYRQRLNEYVPQARDIAQSGLDVANEIIDELSASFDNTDAFENVRQAVIDFYNQLEARYYQNGEMVLKPDAFEDVFQNWKQDFDSAREVFNREFFASAFSVLQEKMKSEDGINFTALQEEMAKLKASVESKLKENSKQIQKQAEEYCDSMKSLAEQEKGVVQSIPELKDYQLFEI</sequence>
<accession>A0A0B8QWB2</accession>
<dbReference type="Pfam" id="PF11101">
    <property type="entry name" value="DUF2884"/>
    <property type="match status" value="1"/>
</dbReference>
<feature type="signal peptide" evidence="2">
    <location>
        <begin position="1"/>
        <end position="26"/>
    </location>
</feature>
<dbReference type="STRING" id="1481914.JCM19241_3717"/>
<gene>
    <name evidence="3" type="ORF">JCM19241_3717</name>
</gene>
<dbReference type="Proteomes" id="UP000031666">
    <property type="component" value="Unassembled WGS sequence"/>
</dbReference>
<dbReference type="AlphaFoldDB" id="A0A0B8QWB2"/>
<evidence type="ECO:0000256" key="1">
    <source>
        <dbReference type="SAM" id="Coils"/>
    </source>
</evidence>
<protein>
    <submittedName>
        <fullName evidence="3">Methyl-accepting chemotaxis protein</fullName>
    </submittedName>
</protein>
<feature type="coiled-coil region" evidence="1">
    <location>
        <begin position="199"/>
        <end position="230"/>
    </location>
</feature>
<evidence type="ECO:0000313" key="4">
    <source>
        <dbReference type="Proteomes" id="UP000031666"/>
    </source>
</evidence>
<keyword evidence="2" id="KW-0732">Signal</keyword>
<dbReference type="EMBL" id="BBSC01000014">
    <property type="protein sequence ID" value="GAM78379.1"/>
    <property type="molecule type" value="Genomic_DNA"/>
</dbReference>
<reference evidence="3 4" key="2">
    <citation type="submission" date="2015-01" db="EMBL/GenBank/DDBJ databases">
        <authorList>
            <consortium name="NBRP consortium"/>
            <person name="Sawabe T."/>
            <person name="Meirelles P."/>
            <person name="Feng G."/>
            <person name="Sayaka M."/>
            <person name="Hattori M."/>
            <person name="Ohkuma M."/>
        </authorList>
    </citation>
    <scope>NUCLEOTIDE SEQUENCE [LARGE SCALE GENOMIC DNA]</scope>
    <source>
        <strain evidence="4">JCM 19241</strain>
    </source>
</reference>
<keyword evidence="1" id="KW-0175">Coiled coil</keyword>
<proteinExistence type="predicted"/>
<evidence type="ECO:0000256" key="2">
    <source>
        <dbReference type="SAM" id="SignalP"/>
    </source>
</evidence>
<organism evidence="3 4">
    <name type="scientific">Vibrio ishigakensis</name>
    <dbReference type="NCBI Taxonomy" id="1481914"/>
    <lineage>
        <taxon>Bacteria</taxon>
        <taxon>Pseudomonadati</taxon>
        <taxon>Pseudomonadota</taxon>
        <taxon>Gammaproteobacteria</taxon>
        <taxon>Vibrionales</taxon>
        <taxon>Vibrionaceae</taxon>
        <taxon>Vibrio</taxon>
    </lineage>
</organism>